<dbReference type="PANTHER" id="PTHR10963">
    <property type="entry name" value="GLYCOSYL HYDROLASE-RELATED"/>
    <property type="match status" value="1"/>
</dbReference>
<dbReference type="CDD" id="cd08023">
    <property type="entry name" value="GH16_laminarinase_like"/>
    <property type="match status" value="1"/>
</dbReference>
<keyword evidence="2" id="KW-0732">Signal</keyword>
<reference evidence="4 5" key="1">
    <citation type="submission" date="2019-07" db="EMBL/GenBank/DDBJ databases">
        <title>Sphingomonas alkalisoli sp. nov., isolated from rhizosphere soil of Suaedae salsa.</title>
        <authorList>
            <person name="Zhang H."/>
            <person name="Xu L."/>
            <person name="Zhang J.-X."/>
            <person name="Sun J.-Q."/>
        </authorList>
    </citation>
    <scope>NUCLEOTIDE SEQUENCE [LARGE SCALE GENOMIC DNA]</scope>
    <source>
        <strain evidence="4 5">XS-10</strain>
    </source>
</reference>
<evidence type="ECO:0000313" key="5">
    <source>
        <dbReference type="Proteomes" id="UP000318055"/>
    </source>
</evidence>
<feature type="signal peptide" evidence="2">
    <location>
        <begin position="1"/>
        <end position="21"/>
    </location>
</feature>
<organism evidence="4 5">
    <name type="scientific">Sphingomonas suaedae</name>
    <dbReference type="NCBI Taxonomy" id="2599297"/>
    <lineage>
        <taxon>Bacteria</taxon>
        <taxon>Pseudomonadati</taxon>
        <taxon>Pseudomonadota</taxon>
        <taxon>Alphaproteobacteria</taxon>
        <taxon>Sphingomonadales</taxon>
        <taxon>Sphingomonadaceae</taxon>
        <taxon>Sphingomonas</taxon>
    </lineage>
</organism>
<dbReference type="Proteomes" id="UP000318055">
    <property type="component" value="Chromosome"/>
</dbReference>
<protein>
    <submittedName>
        <fullName evidence="4">Glycoside hydrolase family 16 protein</fullName>
    </submittedName>
</protein>
<dbReference type="InterPro" id="IPR000757">
    <property type="entry name" value="Beta-glucanase-like"/>
</dbReference>
<dbReference type="RefSeq" id="WP_145847206.1">
    <property type="nucleotide sequence ID" value="NZ_CP042239.1"/>
</dbReference>
<dbReference type="KEGG" id="ssua:FPZ54_11085"/>
<feature type="domain" description="GH16" evidence="3">
    <location>
        <begin position="28"/>
        <end position="288"/>
    </location>
</feature>
<dbReference type="SUPFAM" id="SSF49899">
    <property type="entry name" value="Concanavalin A-like lectins/glucanases"/>
    <property type="match status" value="1"/>
</dbReference>
<dbReference type="PANTHER" id="PTHR10963:SF55">
    <property type="entry name" value="GLYCOSIDE HYDROLASE FAMILY 16 PROTEIN"/>
    <property type="match status" value="1"/>
</dbReference>
<evidence type="ECO:0000256" key="1">
    <source>
        <dbReference type="ARBA" id="ARBA00006865"/>
    </source>
</evidence>
<dbReference type="EMBL" id="CP042239">
    <property type="protein sequence ID" value="QDX26514.1"/>
    <property type="molecule type" value="Genomic_DNA"/>
</dbReference>
<dbReference type="InterPro" id="IPR013320">
    <property type="entry name" value="ConA-like_dom_sf"/>
</dbReference>
<name>A0A518RGI5_9SPHN</name>
<evidence type="ECO:0000259" key="3">
    <source>
        <dbReference type="PROSITE" id="PS51762"/>
    </source>
</evidence>
<dbReference type="OrthoDB" id="9809583at2"/>
<dbReference type="PROSITE" id="PS51762">
    <property type="entry name" value="GH16_2"/>
    <property type="match status" value="1"/>
</dbReference>
<dbReference type="InterPro" id="IPR050546">
    <property type="entry name" value="Glycosyl_Hydrlase_16"/>
</dbReference>
<dbReference type="GO" id="GO:0004553">
    <property type="term" value="F:hydrolase activity, hydrolyzing O-glycosyl compounds"/>
    <property type="evidence" value="ECO:0007669"/>
    <property type="project" value="InterPro"/>
</dbReference>
<feature type="chain" id="PRO_5022107005" evidence="2">
    <location>
        <begin position="22"/>
        <end position="288"/>
    </location>
</feature>
<dbReference type="AlphaFoldDB" id="A0A518RGI5"/>
<keyword evidence="4" id="KW-0378">Hydrolase</keyword>
<dbReference type="GO" id="GO:0005975">
    <property type="term" value="P:carbohydrate metabolic process"/>
    <property type="evidence" value="ECO:0007669"/>
    <property type="project" value="InterPro"/>
</dbReference>
<accession>A0A518RGI5</accession>
<evidence type="ECO:0000313" key="4">
    <source>
        <dbReference type="EMBL" id="QDX26514.1"/>
    </source>
</evidence>
<sequence length="288" mass="32074">MRAAACLSLALLVLGAAPGSAQTVHSPPITAGTDEPLVRPSDAKLVWSDEFDQDGLPDPKRWAYDTALNKQGWHNEEKQYYAAARPENVRVEGGRLILTATAERLADKPDHGGQDYASGKIFTKGIADWRYGFFEIRAKLPCGRGIWPAIWMLASDDSKGWPAMGEIDIMEHVGWDNGRVHGTVHTGAYNHVAKTQKGAHVVRPDVCETFHTYQLDWTEDRILVGMDGRAYMRFENDKKGDPQTWPFGTPEYLILNVAVGGWGGQKGIDPKAFPASMEVDWVRVWQRD</sequence>
<gene>
    <name evidence="4" type="ORF">FPZ54_11085</name>
</gene>
<dbReference type="Pfam" id="PF00722">
    <property type="entry name" value="Glyco_hydro_16"/>
    <property type="match status" value="1"/>
</dbReference>
<evidence type="ECO:0000256" key="2">
    <source>
        <dbReference type="SAM" id="SignalP"/>
    </source>
</evidence>
<proteinExistence type="inferred from homology"/>
<dbReference type="Gene3D" id="2.60.120.200">
    <property type="match status" value="1"/>
</dbReference>
<comment type="similarity">
    <text evidence="1">Belongs to the glycosyl hydrolase 16 family.</text>
</comment>
<keyword evidence="5" id="KW-1185">Reference proteome</keyword>